<accession>Q2W0Y4</accession>
<evidence type="ECO:0000313" key="1">
    <source>
        <dbReference type="EMBL" id="BAE52491.1"/>
    </source>
</evidence>
<evidence type="ECO:0000313" key="2">
    <source>
        <dbReference type="Proteomes" id="UP000007058"/>
    </source>
</evidence>
<keyword evidence="2" id="KW-1185">Reference proteome</keyword>
<dbReference type="KEGG" id="mag:amb3687"/>
<gene>
    <name evidence="1" type="ordered locus">amb3687</name>
</gene>
<organism evidence="1 2">
    <name type="scientific">Paramagnetospirillum magneticum (strain ATCC 700264 / AMB-1)</name>
    <name type="common">Magnetospirillum magneticum</name>
    <dbReference type="NCBI Taxonomy" id="342108"/>
    <lineage>
        <taxon>Bacteria</taxon>
        <taxon>Pseudomonadati</taxon>
        <taxon>Pseudomonadota</taxon>
        <taxon>Alphaproteobacteria</taxon>
        <taxon>Rhodospirillales</taxon>
        <taxon>Magnetospirillaceae</taxon>
        <taxon>Paramagnetospirillum</taxon>
    </lineage>
</organism>
<proteinExistence type="predicted"/>
<dbReference type="EMBL" id="AP007255">
    <property type="protein sequence ID" value="BAE52491.1"/>
    <property type="molecule type" value="Genomic_DNA"/>
</dbReference>
<name>Q2W0Y4_PARM1</name>
<dbReference type="HOGENOM" id="CLU_2700378_0_0_5"/>
<dbReference type="Proteomes" id="UP000007058">
    <property type="component" value="Chromosome"/>
</dbReference>
<protein>
    <submittedName>
        <fullName evidence="1">Uncharacterized protein</fullName>
    </submittedName>
</protein>
<sequence>MRISELKLRLSCSYSCMYRLERTAFSRIVSPNQKINIFKAQLKSVNFFKTLNDNFFEFHFSSRLSPSPSHLEL</sequence>
<reference evidence="1 2" key="1">
    <citation type="journal article" date="2005" name="DNA Res.">
        <title>Complete genome sequence of the facultative anaerobic magnetotactic bacterium Magnetospirillum sp. strain AMB-1.</title>
        <authorList>
            <person name="Matsunaga T."/>
            <person name="Okamura Y."/>
            <person name="Fukuda Y."/>
            <person name="Wahyudi A.T."/>
            <person name="Murase Y."/>
            <person name="Takeyama H."/>
        </authorList>
    </citation>
    <scope>NUCLEOTIDE SEQUENCE [LARGE SCALE GENOMIC DNA]</scope>
    <source>
        <strain evidence="2">ATCC 700264 / AMB-1</strain>
    </source>
</reference>
<dbReference type="AlphaFoldDB" id="Q2W0Y4"/>